<dbReference type="InterPro" id="IPR008979">
    <property type="entry name" value="Galactose-bd-like_sf"/>
</dbReference>
<reference evidence="1 3" key="2">
    <citation type="submission" date="2015-09" db="EMBL/GenBank/DDBJ databases">
        <authorList>
            <person name="Rodrigo-Torres L."/>
            <person name="Arahal D.R."/>
        </authorList>
    </citation>
    <scope>NUCLEOTIDE SEQUENCE [LARGE SCALE GENOMIC DNA]</scope>
    <source>
        <strain evidence="1 3">CECT 5118</strain>
    </source>
</reference>
<dbReference type="RefSeq" id="WP_058242144.1">
    <property type="nucleotide sequence ID" value="NZ_CYSB01000021.1"/>
</dbReference>
<protein>
    <submittedName>
        <fullName evidence="2">Uncharacterized protein</fullName>
    </submittedName>
</protein>
<keyword evidence="3" id="KW-1185">Reference proteome</keyword>
<dbReference type="SUPFAM" id="SSF49785">
    <property type="entry name" value="Galactose-binding domain-like"/>
    <property type="match status" value="1"/>
</dbReference>
<evidence type="ECO:0000313" key="1">
    <source>
        <dbReference type="EMBL" id="CUH64819.1"/>
    </source>
</evidence>
<proteinExistence type="predicted"/>
<evidence type="ECO:0000313" key="3">
    <source>
        <dbReference type="Proteomes" id="UP000051086"/>
    </source>
</evidence>
<dbReference type="EMBL" id="CYSC01000013">
    <property type="protein sequence ID" value="CUH70807.1"/>
    <property type="molecule type" value="Genomic_DNA"/>
</dbReference>
<sequence length="181" mass="19026">MMGFGFALGDLAAHRRPGGQVLVNHIAYSEDFQAGWWSDYWAKPAFTTGIADPLGGTAAMRFNTSSTTASPNGVSGGIIAFGAPPLADFDQVTVSIWARASVGCSAHLGLSDQSLSLIDLTPTWTRFSHTGTYRTSTGLGGVDNRLFQFFEDIVGNPSIEVDIFGAQAVIGGVMGTYVATP</sequence>
<organism evidence="2 4">
    <name type="scientific">Thalassovita autumnalis</name>
    <dbReference type="NCBI Taxonomy" id="2072972"/>
    <lineage>
        <taxon>Bacteria</taxon>
        <taxon>Pseudomonadati</taxon>
        <taxon>Pseudomonadota</taxon>
        <taxon>Alphaproteobacteria</taxon>
        <taxon>Rhodobacterales</taxon>
        <taxon>Roseobacteraceae</taxon>
        <taxon>Thalassovita</taxon>
    </lineage>
</organism>
<dbReference type="Proteomes" id="UP000051887">
    <property type="component" value="Unassembled WGS sequence"/>
</dbReference>
<dbReference type="EMBL" id="CYSB01000021">
    <property type="protein sequence ID" value="CUH64819.1"/>
    <property type="molecule type" value="Genomic_DNA"/>
</dbReference>
<name>A0A0N7LX36_9RHOB</name>
<gene>
    <name evidence="1" type="ORF">TL5118_01029</name>
    <name evidence="2" type="ORF">TL5120_00587</name>
</gene>
<dbReference type="AlphaFoldDB" id="A0A0N7LX36"/>
<evidence type="ECO:0000313" key="2">
    <source>
        <dbReference type="EMBL" id="CUH70807.1"/>
    </source>
</evidence>
<dbReference type="Proteomes" id="UP000051086">
    <property type="component" value="Unassembled WGS sequence"/>
</dbReference>
<accession>A0A0N7LX36</accession>
<reference evidence="2 4" key="1">
    <citation type="submission" date="2015-09" db="EMBL/GenBank/DDBJ databases">
        <authorList>
            <consortium name="Swine Surveillance"/>
        </authorList>
    </citation>
    <scope>NUCLEOTIDE SEQUENCE [LARGE SCALE GENOMIC DNA]</scope>
    <source>
        <strain evidence="2 4">5120</strain>
    </source>
</reference>
<evidence type="ECO:0000313" key="4">
    <source>
        <dbReference type="Proteomes" id="UP000051887"/>
    </source>
</evidence>